<accession>A0A3L8Q5P1</accession>
<keyword evidence="3" id="KW-1185">Reference proteome</keyword>
<gene>
    <name evidence="2" type="ORF">DV515_00019097</name>
</gene>
<dbReference type="Proteomes" id="UP000276834">
    <property type="component" value="Unassembled WGS sequence"/>
</dbReference>
<dbReference type="AlphaFoldDB" id="A0A3L8Q5P1"/>
<dbReference type="EMBL" id="QUSF01006084">
    <property type="protein sequence ID" value="RLV62640.1"/>
    <property type="molecule type" value="Genomic_DNA"/>
</dbReference>
<proteinExistence type="predicted"/>
<sequence>MGGWQELCGTSGTYLWQVASPQSPPSTACVGPGPPEWEHQGVLGEIPRAGWDFGHPRGTVLPSRVSPACGGDVGDTAAPPTKHPNHG</sequence>
<evidence type="ECO:0000313" key="2">
    <source>
        <dbReference type="EMBL" id="RLV62640.1"/>
    </source>
</evidence>
<comment type="caution">
    <text evidence="2">The sequence shown here is derived from an EMBL/GenBank/DDBJ whole genome shotgun (WGS) entry which is preliminary data.</text>
</comment>
<name>A0A3L8Q5P1_CHLGU</name>
<organism evidence="2 3">
    <name type="scientific">Chloebia gouldiae</name>
    <name type="common">Gouldian finch</name>
    <name type="synonym">Erythrura gouldiae</name>
    <dbReference type="NCBI Taxonomy" id="44316"/>
    <lineage>
        <taxon>Eukaryota</taxon>
        <taxon>Metazoa</taxon>
        <taxon>Chordata</taxon>
        <taxon>Craniata</taxon>
        <taxon>Vertebrata</taxon>
        <taxon>Euteleostomi</taxon>
        <taxon>Archelosauria</taxon>
        <taxon>Archosauria</taxon>
        <taxon>Dinosauria</taxon>
        <taxon>Saurischia</taxon>
        <taxon>Theropoda</taxon>
        <taxon>Coelurosauria</taxon>
        <taxon>Aves</taxon>
        <taxon>Neognathae</taxon>
        <taxon>Neoaves</taxon>
        <taxon>Telluraves</taxon>
        <taxon>Australaves</taxon>
        <taxon>Passeriformes</taxon>
        <taxon>Passeroidea</taxon>
        <taxon>Passeridae</taxon>
        <taxon>Chloebia</taxon>
    </lineage>
</organism>
<evidence type="ECO:0000313" key="3">
    <source>
        <dbReference type="Proteomes" id="UP000276834"/>
    </source>
</evidence>
<evidence type="ECO:0000256" key="1">
    <source>
        <dbReference type="SAM" id="MobiDB-lite"/>
    </source>
</evidence>
<feature type="region of interest" description="Disordered" evidence="1">
    <location>
        <begin position="54"/>
        <end position="87"/>
    </location>
</feature>
<protein>
    <submittedName>
        <fullName evidence="2">Uncharacterized protein</fullName>
    </submittedName>
</protein>
<reference evidence="2 3" key="1">
    <citation type="journal article" date="2018" name="Proc. R. Soc. B">
        <title>A non-coding region near Follistatin controls head colour polymorphism in the Gouldian finch.</title>
        <authorList>
            <person name="Toomey M.B."/>
            <person name="Marques C.I."/>
            <person name="Andrade P."/>
            <person name="Araujo P.M."/>
            <person name="Sabatino S."/>
            <person name="Gazda M.A."/>
            <person name="Afonso S."/>
            <person name="Lopes R.J."/>
            <person name="Corbo J.C."/>
            <person name="Carneiro M."/>
        </authorList>
    </citation>
    <scope>NUCLEOTIDE SEQUENCE [LARGE SCALE GENOMIC DNA]</scope>
    <source>
        <strain evidence="2">Red01</strain>
        <tissue evidence="2">Muscle</tissue>
    </source>
</reference>